<keyword evidence="2" id="KW-0732">Signal</keyword>
<feature type="signal peptide" evidence="2">
    <location>
        <begin position="1"/>
        <end position="23"/>
    </location>
</feature>
<gene>
    <name evidence="3" type="ORF">Pyn_03246</name>
</gene>
<evidence type="ECO:0000313" key="4">
    <source>
        <dbReference type="Proteomes" id="UP000250321"/>
    </source>
</evidence>
<feature type="region of interest" description="Disordered" evidence="1">
    <location>
        <begin position="67"/>
        <end position="100"/>
    </location>
</feature>
<evidence type="ECO:0000256" key="1">
    <source>
        <dbReference type="SAM" id="MobiDB-lite"/>
    </source>
</evidence>
<dbReference type="EMBL" id="PJQY01000104">
    <property type="protein sequence ID" value="PQQ18583.1"/>
    <property type="molecule type" value="Genomic_DNA"/>
</dbReference>
<sequence>MGKLLAIAATALLVILLLELGLAFSSSEPHEPLRIKEIKEGNAAVDTCKGCEESTIHFHKRPSDRILRFRGRRLSPQEGKDLDKPRQPPTPPKAPSSGRP</sequence>
<reference evidence="3 4" key="1">
    <citation type="submission" date="2018-02" db="EMBL/GenBank/DDBJ databases">
        <title>Draft genome of wild Prunus yedoensis var. nudiflora.</title>
        <authorList>
            <person name="Baek S."/>
            <person name="Kim J.-H."/>
            <person name="Choi K."/>
            <person name="Kim G.-B."/>
            <person name="Cho A."/>
            <person name="Jang H."/>
            <person name="Shin C.-H."/>
            <person name="Yu H.-J."/>
            <person name="Mun J.-H."/>
        </authorList>
    </citation>
    <scope>NUCLEOTIDE SEQUENCE [LARGE SCALE GENOMIC DNA]</scope>
    <source>
        <strain evidence="4">cv. Jeju island</strain>
        <tissue evidence="3">Leaf</tissue>
    </source>
</reference>
<name>A0A314ZJK8_PRUYE</name>
<organism evidence="3 4">
    <name type="scientific">Prunus yedoensis var. nudiflora</name>
    <dbReference type="NCBI Taxonomy" id="2094558"/>
    <lineage>
        <taxon>Eukaryota</taxon>
        <taxon>Viridiplantae</taxon>
        <taxon>Streptophyta</taxon>
        <taxon>Embryophyta</taxon>
        <taxon>Tracheophyta</taxon>
        <taxon>Spermatophyta</taxon>
        <taxon>Magnoliopsida</taxon>
        <taxon>eudicotyledons</taxon>
        <taxon>Gunneridae</taxon>
        <taxon>Pentapetalae</taxon>
        <taxon>rosids</taxon>
        <taxon>fabids</taxon>
        <taxon>Rosales</taxon>
        <taxon>Rosaceae</taxon>
        <taxon>Amygdaloideae</taxon>
        <taxon>Amygdaleae</taxon>
        <taxon>Prunus</taxon>
    </lineage>
</organism>
<dbReference type="AlphaFoldDB" id="A0A314ZJK8"/>
<feature type="chain" id="PRO_5016274982" evidence="2">
    <location>
        <begin position="24"/>
        <end position="100"/>
    </location>
</feature>
<dbReference type="Proteomes" id="UP000250321">
    <property type="component" value="Unassembled WGS sequence"/>
</dbReference>
<accession>A0A314ZJK8</accession>
<keyword evidence="4" id="KW-1185">Reference proteome</keyword>
<protein>
    <submittedName>
        <fullName evidence="3">Uncharacterized protein</fullName>
    </submittedName>
</protein>
<evidence type="ECO:0000313" key="3">
    <source>
        <dbReference type="EMBL" id="PQQ18583.1"/>
    </source>
</evidence>
<evidence type="ECO:0000256" key="2">
    <source>
        <dbReference type="SAM" id="SignalP"/>
    </source>
</evidence>
<comment type="caution">
    <text evidence="3">The sequence shown here is derived from an EMBL/GenBank/DDBJ whole genome shotgun (WGS) entry which is preliminary data.</text>
</comment>
<proteinExistence type="predicted"/>